<dbReference type="Proteomes" id="UP000297839">
    <property type="component" value="Unassembled WGS sequence"/>
</dbReference>
<dbReference type="InterPro" id="IPR052340">
    <property type="entry name" value="RNase_Y/CdgJ"/>
</dbReference>
<dbReference type="InterPro" id="IPR035919">
    <property type="entry name" value="EAL_sf"/>
</dbReference>
<dbReference type="InterPro" id="IPR014408">
    <property type="entry name" value="dGMP_Pdiesterase_EAL/HD-GYP"/>
</dbReference>
<dbReference type="AlphaFoldDB" id="A0A4Z0BG87"/>
<dbReference type="SUPFAM" id="SSF109604">
    <property type="entry name" value="HD-domain/PDEase-like"/>
    <property type="match status" value="1"/>
</dbReference>
<protein>
    <submittedName>
        <fullName evidence="2">HDOD domain-containing protein</fullName>
    </submittedName>
</protein>
<name>A0A4Z0BG87_9BURK</name>
<organism evidence="2 3">
    <name type="scientific">Ramlibacter humi</name>
    <dbReference type="NCBI Taxonomy" id="2530451"/>
    <lineage>
        <taxon>Bacteria</taxon>
        <taxon>Pseudomonadati</taxon>
        <taxon>Pseudomonadota</taxon>
        <taxon>Betaproteobacteria</taxon>
        <taxon>Burkholderiales</taxon>
        <taxon>Comamonadaceae</taxon>
        <taxon>Ramlibacter</taxon>
    </lineage>
</organism>
<dbReference type="InterPro" id="IPR013976">
    <property type="entry name" value="HDOD"/>
</dbReference>
<accession>A0A4Z0BG87</accession>
<keyword evidence="3" id="KW-1185">Reference proteome</keyword>
<evidence type="ECO:0000313" key="3">
    <source>
        <dbReference type="Proteomes" id="UP000297839"/>
    </source>
</evidence>
<dbReference type="EMBL" id="SMLK01000008">
    <property type="protein sequence ID" value="TFY97144.1"/>
    <property type="molecule type" value="Genomic_DNA"/>
</dbReference>
<dbReference type="Pfam" id="PF08668">
    <property type="entry name" value="HDOD"/>
    <property type="match status" value="1"/>
</dbReference>
<dbReference type="Gene3D" id="1.10.3210.10">
    <property type="entry name" value="Hypothetical protein af1432"/>
    <property type="match status" value="1"/>
</dbReference>
<proteinExistence type="predicted"/>
<gene>
    <name evidence="2" type="ORF">EZ216_18845</name>
</gene>
<sequence>MTATAETAQPARASLELARQVILDDARTVFGYELAAGTEPARGEQIAELVSHALALCASKPLAERRVLFLHCGPEALDSEHLALADATRIVLRLSLPANPDAAQLAAGAARLAELRQKGFRFALPHDVLATAWHGWLAQADFLLLDVTRLPAPALAGVVKLARQHKPRLLACGVPDDACLRSLRQLGIDLFQGPFFSRPVPVPGQKMRPSQAAALQLLSLVRREADVGEIEALLKRDTALSFQLLRFINSGAFALQGEVTSLRSAVMVVGMHRMMRWSTLLLATAGDAPALGHHAIVRGRLMELLGAELLPPDQCDQAFVTGVFSLLDAMTGVPMKTALEGLGLPIAVTDALLDQKGVFEPFLSLAQACESGDAEAFARDADRLLLSGRQINMAHLQALAWAEDLLTR</sequence>
<feature type="domain" description="HDOD" evidence="1">
    <location>
        <begin position="207"/>
        <end position="390"/>
    </location>
</feature>
<dbReference type="Gene3D" id="3.20.20.450">
    <property type="entry name" value="EAL domain"/>
    <property type="match status" value="1"/>
</dbReference>
<evidence type="ECO:0000313" key="2">
    <source>
        <dbReference type="EMBL" id="TFY97144.1"/>
    </source>
</evidence>
<dbReference type="PROSITE" id="PS51833">
    <property type="entry name" value="HDOD"/>
    <property type="match status" value="1"/>
</dbReference>
<dbReference type="RefSeq" id="WP_135251342.1">
    <property type="nucleotide sequence ID" value="NZ_SMLK01000008.1"/>
</dbReference>
<comment type="caution">
    <text evidence="2">The sequence shown here is derived from an EMBL/GenBank/DDBJ whole genome shotgun (WGS) entry which is preliminary data.</text>
</comment>
<dbReference type="OrthoDB" id="9804751at2"/>
<dbReference type="PANTHER" id="PTHR33525:SF4">
    <property type="entry name" value="CYCLIC DI-GMP PHOSPHODIESTERASE CDGJ"/>
    <property type="match status" value="1"/>
</dbReference>
<dbReference type="SUPFAM" id="SSF141868">
    <property type="entry name" value="EAL domain-like"/>
    <property type="match status" value="1"/>
</dbReference>
<dbReference type="PIRSF" id="PIRSF003180">
    <property type="entry name" value="DiGMPpdiest_YuxH"/>
    <property type="match status" value="1"/>
</dbReference>
<reference evidence="2 3" key="1">
    <citation type="submission" date="2019-03" db="EMBL/GenBank/DDBJ databases">
        <title>Ramlibacter sp. 18x22-1, whole genome shotgun sequence.</title>
        <authorList>
            <person name="Zhang X."/>
            <person name="Feng G."/>
            <person name="Zhu H."/>
        </authorList>
    </citation>
    <scope>NUCLEOTIDE SEQUENCE [LARGE SCALE GENOMIC DNA]</scope>
    <source>
        <strain evidence="2 3">18x22-1</strain>
    </source>
</reference>
<dbReference type="PANTHER" id="PTHR33525">
    <property type="match status" value="1"/>
</dbReference>
<evidence type="ECO:0000259" key="1">
    <source>
        <dbReference type="PROSITE" id="PS51833"/>
    </source>
</evidence>